<name>A0A9D4RZK8_DREPO</name>
<dbReference type="Proteomes" id="UP000828390">
    <property type="component" value="Unassembled WGS sequence"/>
</dbReference>
<organism evidence="2 3">
    <name type="scientific">Dreissena polymorpha</name>
    <name type="common">Zebra mussel</name>
    <name type="synonym">Mytilus polymorpha</name>
    <dbReference type="NCBI Taxonomy" id="45954"/>
    <lineage>
        <taxon>Eukaryota</taxon>
        <taxon>Metazoa</taxon>
        <taxon>Spiralia</taxon>
        <taxon>Lophotrochozoa</taxon>
        <taxon>Mollusca</taxon>
        <taxon>Bivalvia</taxon>
        <taxon>Autobranchia</taxon>
        <taxon>Heteroconchia</taxon>
        <taxon>Euheterodonta</taxon>
        <taxon>Imparidentia</taxon>
        <taxon>Neoheterodontei</taxon>
        <taxon>Myida</taxon>
        <taxon>Dreissenoidea</taxon>
        <taxon>Dreissenidae</taxon>
        <taxon>Dreissena</taxon>
    </lineage>
</organism>
<proteinExistence type="predicted"/>
<dbReference type="EMBL" id="JAIWYP010000001">
    <property type="protein sequence ID" value="KAH3884925.1"/>
    <property type="molecule type" value="Genomic_DNA"/>
</dbReference>
<comment type="caution">
    <text evidence="2">The sequence shown here is derived from an EMBL/GenBank/DDBJ whole genome shotgun (WGS) entry which is preliminary data.</text>
</comment>
<protein>
    <submittedName>
        <fullName evidence="2">Uncharacterized protein</fullName>
    </submittedName>
</protein>
<reference evidence="2" key="2">
    <citation type="submission" date="2020-11" db="EMBL/GenBank/DDBJ databases">
        <authorList>
            <person name="McCartney M.A."/>
            <person name="Auch B."/>
            <person name="Kono T."/>
            <person name="Mallez S."/>
            <person name="Becker A."/>
            <person name="Gohl D.M."/>
            <person name="Silverstein K.A.T."/>
            <person name="Koren S."/>
            <person name="Bechman K.B."/>
            <person name="Herman A."/>
            <person name="Abrahante J.E."/>
            <person name="Garbe J."/>
        </authorList>
    </citation>
    <scope>NUCLEOTIDE SEQUENCE</scope>
    <source>
        <strain evidence="2">Duluth1</strain>
        <tissue evidence="2">Whole animal</tissue>
    </source>
</reference>
<feature type="compositionally biased region" description="Polar residues" evidence="1">
    <location>
        <begin position="26"/>
        <end position="35"/>
    </location>
</feature>
<feature type="compositionally biased region" description="Polar residues" evidence="1">
    <location>
        <begin position="42"/>
        <end position="57"/>
    </location>
</feature>
<sequence>MSHYNLRSRQSATQPLPLTPPTSPTEHNLNHQTIPEQPIQPPSSTTPKQETPQSTSKSESKPYLQTPEDFVASEKRRKKQLRSNFHKQLNAIKTIGRVTIHDSPFQSHPLQSDTSDAEETREITPQPLTKDPPKPLIEPLSNFRYDPVPPPYGNFQCLPDERLQDPISSVILQRPNVFLNNPSPSVNSDNFPSRSANSDNINLRR</sequence>
<feature type="region of interest" description="Disordered" evidence="1">
    <location>
        <begin position="100"/>
        <end position="136"/>
    </location>
</feature>
<evidence type="ECO:0000256" key="1">
    <source>
        <dbReference type="SAM" id="MobiDB-lite"/>
    </source>
</evidence>
<feature type="region of interest" description="Disordered" evidence="1">
    <location>
        <begin position="181"/>
        <end position="205"/>
    </location>
</feature>
<evidence type="ECO:0000313" key="3">
    <source>
        <dbReference type="Proteomes" id="UP000828390"/>
    </source>
</evidence>
<reference evidence="2" key="1">
    <citation type="journal article" date="2019" name="bioRxiv">
        <title>The Genome of the Zebra Mussel, Dreissena polymorpha: A Resource for Invasive Species Research.</title>
        <authorList>
            <person name="McCartney M.A."/>
            <person name="Auch B."/>
            <person name="Kono T."/>
            <person name="Mallez S."/>
            <person name="Zhang Y."/>
            <person name="Obille A."/>
            <person name="Becker A."/>
            <person name="Abrahante J.E."/>
            <person name="Garbe J."/>
            <person name="Badalamenti J.P."/>
            <person name="Herman A."/>
            <person name="Mangelson H."/>
            <person name="Liachko I."/>
            <person name="Sullivan S."/>
            <person name="Sone E.D."/>
            <person name="Koren S."/>
            <person name="Silverstein K.A.T."/>
            <person name="Beckman K.B."/>
            <person name="Gohl D.M."/>
        </authorList>
    </citation>
    <scope>NUCLEOTIDE SEQUENCE</scope>
    <source>
        <strain evidence="2">Duluth1</strain>
        <tissue evidence="2">Whole animal</tissue>
    </source>
</reference>
<feature type="region of interest" description="Disordered" evidence="1">
    <location>
        <begin position="1"/>
        <end position="66"/>
    </location>
</feature>
<evidence type="ECO:0000313" key="2">
    <source>
        <dbReference type="EMBL" id="KAH3884925.1"/>
    </source>
</evidence>
<gene>
    <name evidence="2" type="ORF">DPMN_008911</name>
</gene>
<keyword evidence="3" id="KW-1185">Reference proteome</keyword>
<accession>A0A9D4RZK8</accession>
<dbReference type="AlphaFoldDB" id="A0A9D4RZK8"/>
<feature type="compositionally biased region" description="Polar residues" evidence="1">
    <location>
        <begin position="104"/>
        <end position="114"/>
    </location>
</feature>